<reference evidence="1" key="1">
    <citation type="submission" date="2021-06" db="EMBL/GenBank/DDBJ databases">
        <authorList>
            <person name="Kallberg Y."/>
            <person name="Tangrot J."/>
            <person name="Rosling A."/>
        </authorList>
    </citation>
    <scope>NUCLEOTIDE SEQUENCE</scope>
    <source>
        <strain evidence="1">AU212A</strain>
    </source>
</reference>
<name>A0ACA9LBV5_9GLOM</name>
<protein>
    <submittedName>
        <fullName evidence="1">10073_t:CDS:1</fullName>
    </submittedName>
</protein>
<feature type="non-terminal residue" evidence="1">
    <location>
        <position position="1"/>
    </location>
</feature>
<comment type="caution">
    <text evidence="1">The sequence shown here is derived from an EMBL/GenBank/DDBJ whole genome shotgun (WGS) entry which is preliminary data.</text>
</comment>
<evidence type="ECO:0000313" key="2">
    <source>
        <dbReference type="Proteomes" id="UP000789860"/>
    </source>
</evidence>
<sequence>DNEVKDKLTEKEILEIIESKDKNESNREEETLIKQKTNYLYRCKKLYNLNTKILI</sequence>
<dbReference type="EMBL" id="CAJVPM010004632">
    <property type="protein sequence ID" value="CAG8515463.1"/>
    <property type="molecule type" value="Genomic_DNA"/>
</dbReference>
<organism evidence="1 2">
    <name type="scientific">Scutellospora calospora</name>
    <dbReference type="NCBI Taxonomy" id="85575"/>
    <lineage>
        <taxon>Eukaryota</taxon>
        <taxon>Fungi</taxon>
        <taxon>Fungi incertae sedis</taxon>
        <taxon>Mucoromycota</taxon>
        <taxon>Glomeromycotina</taxon>
        <taxon>Glomeromycetes</taxon>
        <taxon>Diversisporales</taxon>
        <taxon>Gigasporaceae</taxon>
        <taxon>Scutellospora</taxon>
    </lineage>
</organism>
<dbReference type="Proteomes" id="UP000789860">
    <property type="component" value="Unassembled WGS sequence"/>
</dbReference>
<keyword evidence="2" id="KW-1185">Reference proteome</keyword>
<proteinExistence type="predicted"/>
<gene>
    <name evidence="1" type="ORF">SCALOS_LOCUS3842</name>
</gene>
<accession>A0ACA9LBV5</accession>
<evidence type="ECO:0000313" key="1">
    <source>
        <dbReference type="EMBL" id="CAG8515463.1"/>
    </source>
</evidence>